<dbReference type="GO" id="GO:0016020">
    <property type="term" value="C:membrane"/>
    <property type="evidence" value="ECO:0007669"/>
    <property type="project" value="InterPro"/>
</dbReference>
<dbReference type="InterPro" id="IPR052016">
    <property type="entry name" value="Bact_Sigma-Reg"/>
</dbReference>
<dbReference type="GO" id="GO:0016791">
    <property type="term" value="F:phosphatase activity"/>
    <property type="evidence" value="ECO:0007669"/>
    <property type="project" value="TreeGrafter"/>
</dbReference>
<dbReference type="RefSeq" id="WP_148697349.1">
    <property type="nucleotide sequence ID" value="NZ_CP017834.1"/>
</dbReference>
<dbReference type="OrthoDB" id="974992at2"/>
<dbReference type="InterPro" id="IPR001932">
    <property type="entry name" value="PPM-type_phosphatase-like_dom"/>
</dbReference>
<dbReference type="GO" id="GO:0007165">
    <property type="term" value="P:signal transduction"/>
    <property type="evidence" value="ECO:0007669"/>
    <property type="project" value="InterPro"/>
</dbReference>
<gene>
    <name evidence="4" type="ORF">AXG55_06695</name>
</gene>
<dbReference type="PANTHER" id="PTHR43156">
    <property type="entry name" value="STAGE II SPORULATION PROTEIN E-RELATED"/>
    <property type="match status" value="1"/>
</dbReference>
<keyword evidence="2" id="KW-0812">Transmembrane</keyword>
<dbReference type="SMART" id="SM00304">
    <property type="entry name" value="HAMP"/>
    <property type="match status" value="1"/>
</dbReference>
<evidence type="ECO:0000256" key="2">
    <source>
        <dbReference type="SAM" id="Phobius"/>
    </source>
</evidence>
<dbReference type="SUPFAM" id="SSF81606">
    <property type="entry name" value="PP2C-like"/>
    <property type="match status" value="1"/>
</dbReference>
<dbReference type="Pfam" id="PF07228">
    <property type="entry name" value="SpoIIE"/>
    <property type="match status" value="1"/>
</dbReference>
<dbReference type="Gene3D" id="3.60.40.10">
    <property type="entry name" value="PPM-type phosphatase domain"/>
    <property type="match status" value="1"/>
</dbReference>
<keyword evidence="5" id="KW-1185">Reference proteome</keyword>
<dbReference type="KEGG" id="saqi:AXG55_06695"/>
<evidence type="ECO:0000313" key="4">
    <source>
        <dbReference type="EMBL" id="APJ03610.1"/>
    </source>
</evidence>
<evidence type="ECO:0000256" key="1">
    <source>
        <dbReference type="ARBA" id="ARBA00022801"/>
    </source>
</evidence>
<dbReference type="EMBL" id="CP017834">
    <property type="protein sequence ID" value="APJ03610.1"/>
    <property type="molecule type" value="Genomic_DNA"/>
</dbReference>
<dbReference type="SUPFAM" id="SSF158472">
    <property type="entry name" value="HAMP domain-like"/>
    <property type="match status" value="1"/>
</dbReference>
<dbReference type="CDD" id="cd06225">
    <property type="entry name" value="HAMP"/>
    <property type="match status" value="1"/>
</dbReference>
<feature type="transmembrane region" description="Helical" evidence="2">
    <location>
        <begin position="189"/>
        <end position="210"/>
    </location>
</feature>
<dbReference type="SMART" id="SM00331">
    <property type="entry name" value="PP2C_SIG"/>
    <property type="match status" value="1"/>
</dbReference>
<dbReference type="PANTHER" id="PTHR43156:SF2">
    <property type="entry name" value="STAGE II SPORULATION PROTEIN E"/>
    <property type="match status" value="1"/>
</dbReference>
<dbReference type="Proteomes" id="UP000184731">
    <property type="component" value="Chromosome"/>
</dbReference>
<keyword evidence="2" id="KW-0472">Membrane</keyword>
<dbReference type="InterPro" id="IPR036457">
    <property type="entry name" value="PPM-type-like_dom_sf"/>
</dbReference>
<sequence>MKLAPKIIILLLAATFGVMSLYSFYQINRAAKSFNTDAEANHILLLSNSLGFLSKSLWELDKDISIRGMKPLFEAGTIRKIQMYDADGNFFSGIDIKKSAENKVEIVEQDSSTTDKSVNLKYLLSQKKPFDLTPSKMISVMINKSDIYHELVGSLWWKETEFSESKFLGYVILDFSTEYIANRLWEQKITFILFTIGLSFSIIILCYIFLEAQVISPIRKLVEASLDIASGKFSRVQLGKGNDELDKLSKNFNYMVDKIEHSLNLIRGLSEASQVIVKSRSIKESVEIYERYLISLADAIKIEVWLNVENEALDDFKSVIRLSDSLEKSRHEPILEKILSSKEVALESSNANLANESTNYNVIIVPLLNSKNIFMGAVECYYNKSLHRLDEEKSRVIKSLSTSFVTAIENEWHILREKNRANLERDIELASAVQDSIISKNIPVSSLYKYSTFFKTASQCGGDWFGVYQIAEGKILVLFGDVTGHGTPAALITAVTRGASDMLMQCVQMGAVQANSDLPAKVLKSLNECILDTGRQTYLMTMVATLIDFKSQKIYSSSAGHTPPAIISFKGSKHEVKYIYPATGARLGFAKETTYESKEFDFQPGQQIVFYTDGIIEGESPSNREYGLKNFKKSMETHAYQDPEEFVKNVTDDAYSYFAGVPQKDDIALLVIRFLDDHNN</sequence>
<protein>
    <recommendedName>
        <fullName evidence="3">HAMP domain-containing protein</fullName>
    </recommendedName>
</protein>
<keyword evidence="2" id="KW-1133">Transmembrane helix</keyword>
<keyword evidence="1" id="KW-0378">Hydrolase</keyword>
<dbReference type="STRING" id="1915309.AXG55_06695"/>
<organism evidence="4 5">
    <name type="scientific">Silvanigrella aquatica</name>
    <dbReference type="NCBI Taxonomy" id="1915309"/>
    <lineage>
        <taxon>Bacteria</taxon>
        <taxon>Pseudomonadati</taxon>
        <taxon>Bdellovibrionota</taxon>
        <taxon>Oligoflexia</taxon>
        <taxon>Silvanigrellales</taxon>
        <taxon>Silvanigrellaceae</taxon>
        <taxon>Silvanigrella</taxon>
    </lineage>
</organism>
<reference evidence="4 5" key="1">
    <citation type="submission" date="2016-10" db="EMBL/GenBank/DDBJ databases">
        <title>Silvanigrella aquatica sp. nov., isolated from a freshwater lake located in the Black Forest, Germany, description of Silvanigrellaceae fam. nov., Silvanigrellales ord. nov., reclassification of the order Bdellovibrionales in the class Oligoflexia, reclassification of the families Bacteriovoracaceae and Halobacteriovoraceae in the new order Bacteriovoracales ord. nov., and reclassification of the family Pseudobacteriovoracaceae in the order Oligoflexiales.</title>
        <authorList>
            <person name="Hahn M.W."/>
            <person name="Schmidt J."/>
            <person name="Koll U."/>
            <person name="Rohde M."/>
            <person name="Verbag S."/>
            <person name="Pitt A."/>
            <person name="Nakai R."/>
            <person name="Naganuma T."/>
            <person name="Lang E."/>
        </authorList>
    </citation>
    <scope>NUCLEOTIDE SEQUENCE [LARGE SCALE GENOMIC DNA]</scope>
    <source>
        <strain evidence="4 5">MWH-Nonnen-W8red</strain>
    </source>
</reference>
<dbReference type="Pfam" id="PF00672">
    <property type="entry name" value="HAMP"/>
    <property type="match status" value="1"/>
</dbReference>
<dbReference type="AlphaFoldDB" id="A0A1L4D097"/>
<evidence type="ECO:0000259" key="3">
    <source>
        <dbReference type="PROSITE" id="PS50885"/>
    </source>
</evidence>
<accession>A0A1L4D097</accession>
<dbReference type="Gene3D" id="6.10.340.10">
    <property type="match status" value="1"/>
</dbReference>
<dbReference type="PROSITE" id="PS50885">
    <property type="entry name" value="HAMP"/>
    <property type="match status" value="1"/>
</dbReference>
<name>A0A1L4D097_9BACT</name>
<proteinExistence type="predicted"/>
<feature type="domain" description="HAMP" evidence="3">
    <location>
        <begin position="212"/>
        <end position="264"/>
    </location>
</feature>
<evidence type="ECO:0000313" key="5">
    <source>
        <dbReference type="Proteomes" id="UP000184731"/>
    </source>
</evidence>
<dbReference type="InterPro" id="IPR003660">
    <property type="entry name" value="HAMP_dom"/>
</dbReference>
<feature type="transmembrane region" description="Helical" evidence="2">
    <location>
        <begin position="6"/>
        <end position="25"/>
    </location>
</feature>